<evidence type="ECO:0008006" key="3">
    <source>
        <dbReference type="Google" id="ProtNLM"/>
    </source>
</evidence>
<reference evidence="2" key="1">
    <citation type="submission" date="2016-10" db="EMBL/GenBank/DDBJ databases">
        <authorList>
            <person name="Varghese N."/>
            <person name="Submissions S."/>
        </authorList>
    </citation>
    <scope>NUCLEOTIDE SEQUENCE [LARGE SCALE GENOMIC DNA]</scope>
    <source>
        <strain evidence="2">DSM 22951</strain>
    </source>
</reference>
<name>A0A2Y9BTG4_9MICO</name>
<dbReference type="EMBL" id="UESZ01000001">
    <property type="protein sequence ID" value="SSA34012.1"/>
    <property type="molecule type" value="Genomic_DNA"/>
</dbReference>
<dbReference type="AlphaFoldDB" id="A0A2Y9BTG4"/>
<evidence type="ECO:0000313" key="2">
    <source>
        <dbReference type="Proteomes" id="UP000250028"/>
    </source>
</evidence>
<dbReference type="InterPro" id="IPR042184">
    <property type="entry name" value="YqeY/Aim41_N"/>
</dbReference>
<keyword evidence="2" id="KW-1185">Reference proteome</keyword>
<dbReference type="RefSeq" id="WP_109684635.1">
    <property type="nucleotide sequence ID" value="NZ_QGDN01000001.1"/>
</dbReference>
<dbReference type="Proteomes" id="UP000250028">
    <property type="component" value="Unassembled WGS sequence"/>
</dbReference>
<organism evidence="1 2">
    <name type="scientific">Branchiibius hedensis</name>
    <dbReference type="NCBI Taxonomy" id="672460"/>
    <lineage>
        <taxon>Bacteria</taxon>
        <taxon>Bacillati</taxon>
        <taxon>Actinomycetota</taxon>
        <taxon>Actinomycetes</taxon>
        <taxon>Micrococcales</taxon>
        <taxon>Dermacoccaceae</taxon>
        <taxon>Branchiibius</taxon>
    </lineage>
</organism>
<proteinExistence type="predicted"/>
<accession>A0A2Y9BTG4</accession>
<protein>
    <recommendedName>
        <fullName evidence="3">GatB/YqeY domain-containing protein</fullName>
    </recommendedName>
</protein>
<dbReference type="OrthoDB" id="3298383at2"/>
<sequence>MTAPLVGRLRAQLRTAMNARDRDLVAALRSTLSAIDNASSEGVEAPRAGAIEASAAGAGAAEAPRRELTEEDIEALVRSEIAEREAAAVALETAGQTERAGVMREVTARLVAAIRPE</sequence>
<evidence type="ECO:0000313" key="1">
    <source>
        <dbReference type="EMBL" id="SSA34012.1"/>
    </source>
</evidence>
<gene>
    <name evidence="1" type="ORF">SAMN04489750_1311</name>
</gene>
<dbReference type="Gene3D" id="1.10.1510.10">
    <property type="entry name" value="Uncharacterised protein YqeY/AIM41 PF09424, N-terminal domain"/>
    <property type="match status" value="1"/>
</dbReference>